<evidence type="ECO:0000256" key="1">
    <source>
        <dbReference type="ARBA" id="ARBA00022617"/>
    </source>
</evidence>
<evidence type="ECO:0000256" key="5">
    <source>
        <dbReference type="SAM" id="SignalP"/>
    </source>
</evidence>
<keyword evidence="2 4" id="KW-0479">Metal-binding</keyword>
<proteinExistence type="predicted"/>
<keyword evidence="8" id="KW-1185">Reference proteome</keyword>
<protein>
    <submittedName>
        <fullName evidence="7">C-type cytochrome</fullName>
    </submittedName>
</protein>
<dbReference type="PROSITE" id="PS51257">
    <property type="entry name" value="PROKAR_LIPOPROTEIN"/>
    <property type="match status" value="1"/>
</dbReference>
<dbReference type="InterPro" id="IPR009056">
    <property type="entry name" value="Cyt_c-like_dom"/>
</dbReference>
<dbReference type="PANTHER" id="PTHR40394:SF2">
    <property type="entry name" value="QUINOL:CYTOCHROME C OXIDOREDUCTASE MEMBRANE PROTEIN"/>
    <property type="match status" value="1"/>
</dbReference>
<keyword evidence="3 4" id="KW-0408">Iron</keyword>
<name>A0ABV7YZN4_9BACT</name>
<comment type="caution">
    <text evidence="7">The sequence shown here is derived from an EMBL/GenBank/DDBJ whole genome shotgun (WGS) entry which is preliminary data.</text>
</comment>
<organism evidence="7 8">
    <name type="scientific">Lacihabitans lacunae</name>
    <dbReference type="NCBI Taxonomy" id="1028214"/>
    <lineage>
        <taxon>Bacteria</taxon>
        <taxon>Pseudomonadati</taxon>
        <taxon>Bacteroidota</taxon>
        <taxon>Cytophagia</taxon>
        <taxon>Cytophagales</taxon>
        <taxon>Leadbetterellaceae</taxon>
        <taxon>Lacihabitans</taxon>
    </lineage>
</organism>
<dbReference type="SUPFAM" id="SSF46626">
    <property type="entry name" value="Cytochrome c"/>
    <property type="match status" value="1"/>
</dbReference>
<feature type="signal peptide" evidence="5">
    <location>
        <begin position="1"/>
        <end position="23"/>
    </location>
</feature>
<keyword evidence="1 4" id="KW-0349">Heme</keyword>
<dbReference type="EMBL" id="JBHRYQ010000001">
    <property type="protein sequence ID" value="MFC3812312.1"/>
    <property type="molecule type" value="Genomic_DNA"/>
</dbReference>
<dbReference type="RefSeq" id="WP_379839180.1">
    <property type="nucleotide sequence ID" value="NZ_JBHRYQ010000001.1"/>
</dbReference>
<dbReference type="Pfam" id="PF13442">
    <property type="entry name" value="Cytochrome_CBB3"/>
    <property type="match status" value="1"/>
</dbReference>
<evidence type="ECO:0000256" key="4">
    <source>
        <dbReference type="PROSITE-ProRule" id="PRU00433"/>
    </source>
</evidence>
<evidence type="ECO:0000256" key="3">
    <source>
        <dbReference type="ARBA" id="ARBA00023004"/>
    </source>
</evidence>
<evidence type="ECO:0000256" key="2">
    <source>
        <dbReference type="ARBA" id="ARBA00022723"/>
    </source>
</evidence>
<dbReference type="PROSITE" id="PS51007">
    <property type="entry name" value="CYTC"/>
    <property type="match status" value="1"/>
</dbReference>
<dbReference type="Gene3D" id="1.10.760.10">
    <property type="entry name" value="Cytochrome c-like domain"/>
    <property type="match status" value="1"/>
</dbReference>
<evidence type="ECO:0000313" key="7">
    <source>
        <dbReference type="EMBL" id="MFC3812312.1"/>
    </source>
</evidence>
<evidence type="ECO:0000313" key="8">
    <source>
        <dbReference type="Proteomes" id="UP001595616"/>
    </source>
</evidence>
<sequence>MKNKSLRIYILLLSVGAFLSSCSGPNDTGWEYAPNMYNSIGYESQSQIEKNAINPLGLNMREPVKGTISRRNYKTSFVQDDSSVVNDLMIYNIDQNGLQVAEATLKNPIPWSESVEDQGKVLYEKNCQHCHGAGGAGDGKVGAVYKGVPNYASDAYKNMNDGHIFHVITFGKGRMWPHGAQVTPEERWKIVHYVHRLQLGS</sequence>
<gene>
    <name evidence="7" type="ORF">ACFOOI_16745</name>
</gene>
<reference evidence="8" key="1">
    <citation type="journal article" date="2019" name="Int. J. Syst. Evol. Microbiol.">
        <title>The Global Catalogue of Microorganisms (GCM) 10K type strain sequencing project: providing services to taxonomists for standard genome sequencing and annotation.</title>
        <authorList>
            <consortium name="The Broad Institute Genomics Platform"/>
            <consortium name="The Broad Institute Genome Sequencing Center for Infectious Disease"/>
            <person name="Wu L."/>
            <person name="Ma J."/>
        </authorList>
    </citation>
    <scope>NUCLEOTIDE SEQUENCE [LARGE SCALE GENOMIC DNA]</scope>
    <source>
        <strain evidence="8">CECT 7956</strain>
    </source>
</reference>
<feature type="chain" id="PRO_5045573435" evidence="5">
    <location>
        <begin position="24"/>
        <end position="201"/>
    </location>
</feature>
<dbReference type="Proteomes" id="UP001595616">
    <property type="component" value="Unassembled WGS sequence"/>
</dbReference>
<accession>A0ABV7YZN4</accession>
<dbReference type="InterPro" id="IPR036909">
    <property type="entry name" value="Cyt_c-like_dom_sf"/>
</dbReference>
<feature type="domain" description="Cytochrome c" evidence="6">
    <location>
        <begin position="114"/>
        <end position="198"/>
    </location>
</feature>
<keyword evidence="5" id="KW-0732">Signal</keyword>
<dbReference type="PANTHER" id="PTHR40394">
    <property type="entry name" value="LIPOPROTEIN-RELATED"/>
    <property type="match status" value="1"/>
</dbReference>
<evidence type="ECO:0000259" key="6">
    <source>
        <dbReference type="PROSITE" id="PS51007"/>
    </source>
</evidence>